<dbReference type="InterPro" id="IPR018313">
    <property type="entry name" value="SBP_3_CS"/>
</dbReference>
<dbReference type="Pfam" id="PF00497">
    <property type="entry name" value="SBP_bac_3"/>
    <property type="match status" value="1"/>
</dbReference>
<dbReference type="GeneID" id="97491114"/>
<evidence type="ECO:0000313" key="10">
    <source>
        <dbReference type="Proteomes" id="UP000238358"/>
    </source>
</evidence>
<sequence length="262" mass="28091">MMKKKVTTLVAASLAALTLLSGCGSNGTADKKDGAAKGDKTLIVGTEPTFPPFEFTENEKDVGFDIDLAQAVCDKLGYKMEVKNLGFDALIPALKSGQIDLIAAGMDATDERKKQIDFTDVYYQGGYTIVVPTGNTDITGYDSIAGKTVGAQVGSKAADYAREHGANVKEFDTNTQGWMELEAGTCDAVSIDKAVAQYYLQQGGKDKLKIVGEAITSRGVAMGISKDKPELSKQVNEALKELKADGTYAKIYKKWFGEEPKQ</sequence>
<evidence type="ECO:0000256" key="2">
    <source>
        <dbReference type="ARBA" id="ARBA00010333"/>
    </source>
</evidence>
<evidence type="ECO:0000313" key="8">
    <source>
        <dbReference type="EMBL" id="AVO26694.1"/>
    </source>
</evidence>
<feature type="signal peptide" evidence="5">
    <location>
        <begin position="1"/>
        <end position="21"/>
    </location>
</feature>
<dbReference type="GO" id="GO:0030313">
    <property type="term" value="C:cell envelope"/>
    <property type="evidence" value="ECO:0007669"/>
    <property type="project" value="UniProtKB-SubCell"/>
</dbReference>
<dbReference type="GO" id="GO:0015276">
    <property type="term" value="F:ligand-gated monoatomic ion channel activity"/>
    <property type="evidence" value="ECO:0007669"/>
    <property type="project" value="InterPro"/>
</dbReference>
<feature type="domain" description="Solute-binding protein family 3/N-terminal" evidence="6">
    <location>
        <begin position="41"/>
        <end position="259"/>
    </location>
</feature>
<proteinExistence type="inferred from homology"/>
<dbReference type="EMBL" id="CP027569">
    <property type="protein sequence ID" value="AVO26694.1"/>
    <property type="molecule type" value="Genomic_DNA"/>
</dbReference>
<dbReference type="Proteomes" id="UP000238358">
    <property type="component" value="Chromosome"/>
</dbReference>
<dbReference type="SUPFAM" id="SSF53850">
    <property type="entry name" value="Periplasmic binding protein-like II"/>
    <property type="match status" value="1"/>
</dbReference>
<dbReference type="PANTHER" id="PTHR35936">
    <property type="entry name" value="MEMBRANE-BOUND LYTIC MUREIN TRANSGLYCOSYLASE F"/>
    <property type="match status" value="1"/>
</dbReference>
<evidence type="ECO:0000256" key="3">
    <source>
        <dbReference type="ARBA" id="ARBA00022729"/>
    </source>
</evidence>
<evidence type="ECO:0000313" key="9">
    <source>
        <dbReference type="EMBL" id="NMK39982.1"/>
    </source>
</evidence>
<dbReference type="PANTHER" id="PTHR35936:SF17">
    <property type="entry name" value="ARGININE-BINDING EXTRACELLULAR PROTEIN ARTP"/>
    <property type="match status" value="1"/>
</dbReference>
<dbReference type="SMART" id="SM00079">
    <property type="entry name" value="PBPe"/>
    <property type="match status" value="1"/>
</dbReference>
<evidence type="ECO:0000259" key="6">
    <source>
        <dbReference type="SMART" id="SM00062"/>
    </source>
</evidence>
<dbReference type="OrthoDB" id="9774451at2"/>
<comment type="subcellular location">
    <subcellularLocation>
        <location evidence="1">Cell envelope</location>
    </subcellularLocation>
</comment>
<dbReference type="InterPro" id="IPR001320">
    <property type="entry name" value="Iontro_rcpt_C"/>
</dbReference>
<evidence type="ECO:0000256" key="5">
    <source>
        <dbReference type="SAM" id="SignalP"/>
    </source>
</evidence>
<evidence type="ECO:0000256" key="1">
    <source>
        <dbReference type="ARBA" id="ARBA00004196"/>
    </source>
</evidence>
<evidence type="ECO:0000313" key="11">
    <source>
        <dbReference type="Proteomes" id="UP000536773"/>
    </source>
</evidence>
<dbReference type="AlphaFoldDB" id="A0A1M6M814"/>
<gene>
    <name evidence="8" type="ORF">C6Y28_03170</name>
    <name evidence="9" type="ORF">HG933_11525</name>
</gene>
<dbReference type="Proteomes" id="UP000536773">
    <property type="component" value="Unassembled WGS sequence"/>
</dbReference>
<name>A0A1M6M814_MEGEL</name>
<keyword evidence="3 5" id="KW-0732">Signal</keyword>
<dbReference type="GO" id="GO:0016020">
    <property type="term" value="C:membrane"/>
    <property type="evidence" value="ECO:0007669"/>
    <property type="project" value="InterPro"/>
</dbReference>
<dbReference type="CDD" id="cd13624">
    <property type="entry name" value="PBP2_Arg_Lys_His"/>
    <property type="match status" value="1"/>
</dbReference>
<evidence type="ECO:0000259" key="7">
    <source>
        <dbReference type="SMART" id="SM00079"/>
    </source>
</evidence>
<accession>A0A1M6M814</accession>
<feature type="domain" description="Ionotropic glutamate receptor C-terminal" evidence="7">
    <location>
        <begin position="41"/>
        <end position="258"/>
    </location>
</feature>
<dbReference type="Gene3D" id="3.40.190.10">
    <property type="entry name" value="Periplasmic binding protein-like II"/>
    <property type="match status" value="2"/>
</dbReference>
<dbReference type="PROSITE" id="PS01039">
    <property type="entry name" value="SBP_BACTERIAL_3"/>
    <property type="match status" value="1"/>
</dbReference>
<protein>
    <submittedName>
        <fullName evidence="9">Basic amino acid ABC transporter substrate-binding protein</fullName>
    </submittedName>
</protein>
<comment type="similarity">
    <text evidence="2 4">Belongs to the bacterial solute-binding protein 3 family.</text>
</comment>
<feature type="chain" id="PRO_5041528791" evidence="5">
    <location>
        <begin position="22"/>
        <end position="262"/>
    </location>
</feature>
<dbReference type="EMBL" id="JABBJH010000028">
    <property type="protein sequence ID" value="NMK39982.1"/>
    <property type="molecule type" value="Genomic_DNA"/>
</dbReference>
<dbReference type="RefSeq" id="WP_014015151.1">
    <property type="nucleotide sequence ID" value="NZ_AP031433.1"/>
</dbReference>
<reference evidence="9 11" key="2">
    <citation type="submission" date="2020-04" db="EMBL/GenBank/DDBJ databases">
        <authorList>
            <person name="Hitch T.C.A."/>
            <person name="Wylensek D."/>
            <person name="Clavel T."/>
        </authorList>
    </citation>
    <scope>NUCLEOTIDE SEQUENCE [LARGE SCALE GENOMIC DNA]</scope>
    <source>
        <strain evidence="9 11">WCA-386-APC-2A</strain>
    </source>
</reference>
<evidence type="ECO:0000256" key="4">
    <source>
        <dbReference type="RuleBase" id="RU003744"/>
    </source>
</evidence>
<organism evidence="9 11">
    <name type="scientific">Megasphaera elsdenii</name>
    <dbReference type="NCBI Taxonomy" id="907"/>
    <lineage>
        <taxon>Bacteria</taxon>
        <taxon>Bacillati</taxon>
        <taxon>Bacillota</taxon>
        <taxon>Negativicutes</taxon>
        <taxon>Veillonellales</taxon>
        <taxon>Veillonellaceae</taxon>
        <taxon>Megasphaera</taxon>
    </lineage>
</organism>
<dbReference type="PROSITE" id="PS51257">
    <property type="entry name" value="PROKAR_LIPOPROTEIN"/>
    <property type="match status" value="1"/>
</dbReference>
<dbReference type="InterPro" id="IPR001638">
    <property type="entry name" value="Solute-binding_3/MltF_N"/>
</dbReference>
<dbReference type="SMART" id="SM00062">
    <property type="entry name" value="PBPb"/>
    <property type="match status" value="1"/>
</dbReference>
<reference evidence="8 10" key="1">
    <citation type="journal article" date="2018" name="Genome Announc.">
        <title>Complete genomes of two Megasphaera elsdenii strains, NCIMB 702410 and ATCC 25940.</title>
        <authorList>
            <person name="Hatmaker E.A."/>
            <person name="O'Dell K."/>
            <person name="Riley L.A."/>
            <person name="Klingeman D.M."/>
            <person name="Guss A.M."/>
        </authorList>
    </citation>
    <scope>NUCLEOTIDE SEQUENCE [LARGE SCALE GENOMIC DNA]</scope>
    <source>
        <strain evidence="8 10">NCIMB702410</strain>
    </source>
</reference>